<dbReference type="AlphaFoldDB" id="A0A7T7XPK1"/>
<sequence>MGKNSAAPQLGKKKWAFPNAFVILIIFCLVAMVMTWVVPAGRFDRVTEGSITKVVPDSFHLVDSKPQNPWDLFRAIVTGFKRQASLIYMTLFVGAAIFMLESTKAIDIAFRKLARAMKGKEALAIFVVMAVMSLGGATGVFGSVTLVLIPIGIFLSRAMGFDNGLGFAMIFFGSFSGFNVGWANFSTIGIAQTIAELPIFSGFGVRVILHICNFILSYFFVLMYFNKIKKDPTRSLNYETGMALGDYMGSTGENEDVSKVKLTVSQIVSLLALVLGIVTVVIGALKFKWGADHISATFLVVSLVIGLVSRFGANGTADGFIKGCSNVVYAAFIIGFANAISVIMESGLILDTIVYYLSIPINYFGPVAGANFMLIANSIINIFISSGSGQATAVMPIMVPIADITGITRQVAVQAFQFGDGFTNCLIPTIGSLMGGLGFAKVQYGRYLKWATPFVLLQIVLACVAITILQSIGWTGL</sequence>
<keyword evidence="4 6" id="KW-1133">Transmembrane helix</keyword>
<dbReference type="KEGG" id="bhc:JFL75_04230"/>
<feature type="transmembrane region" description="Helical" evidence="6">
    <location>
        <begin position="84"/>
        <end position="102"/>
    </location>
</feature>
<dbReference type="GO" id="GO:0005886">
    <property type="term" value="C:plasma membrane"/>
    <property type="evidence" value="ECO:0007669"/>
    <property type="project" value="UniProtKB-SubCell"/>
</dbReference>
<dbReference type="Pfam" id="PF03606">
    <property type="entry name" value="DcuC"/>
    <property type="match status" value="1"/>
</dbReference>
<accession>A0A7T7XPK1</accession>
<feature type="transmembrane region" description="Helical" evidence="6">
    <location>
        <begin position="267"/>
        <end position="287"/>
    </location>
</feature>
<evidence type="ECO:0000256" key="3">
    <source>
        <dbReference type="ARBA" id="ARBA00022692"/>
    </source>
</evidence>
<evidence type="ECO:0000313" key="8">
    <source>
        <dbReference type="Proteomes" id="UP000595917"/>
    </source>
</evidence>
<evidence type="ECO:0000256" key="2">
    <source>
        <dbReference type="ARBA" id="ARBA00022475"/>
    </source>
</evidence>
<dbReference type="RefSeq" id="WP_215627438.1">
    <property type="nucleotide sequence ID" value="NZ_CP067089.2"/>
</dbReference>
<evidence type="ECO:0000256" key="1">
    <source>
        <dbReference type="ARBA" id="ARBA00004651"/>
    </source>
</evidence>
<dbReference type="PANTHER" id="PTHR43652">
    <property type="entry name" value="BASIC AMINO ACID ANTIPORTER YFCC-RELATED"/>
    <property type="match status" value="1"/>
</dbReference>
<feature type="transmembrane region" description="Helical" evidence="6">
    <location>
        <begin position="167"/>
        <end position="191"/>
    </location>
</feature>
<keyword evidence="2" id="KW-1003">Cell membrane</keyword>
<gene>
    <name evidence="7" type="ORF">JFL75_04230</name>
</gene>
<protein>
    <submittedName>
        <fullName evidence="7">YfcC family protein</fullName>
    </submittedName>
</protein>
<name>A0A7T7XPK1_9SPIR</name>
<feature type="transmembrane region" description="Helical" evidence="6">
    <location>
        <begin position="454"/>
        <end position="474"/>
    </location>
</feature>
<reference evidence="7" key="1">
    <citation type="submission" date="2021-01" db="EMBL/GenBank/DDBJ databases">
        <title>Description of Breznakiella homolactica.</title>
        <authorList>
            <person name="Song Y."/>
            <person name="Brune A."/>
        </authorList>
    </citation>
    <scope>NUCLEOTIDE SEQUENCE</scope>
    <source>
        <strain evidence="7">RmG30</strain>
    </source>
</reference>
<evidence type="ECO:0000313" key="7">
    <source>
        <dbReference type="EMBL" id="QQO10134.1"/>
    </source>
</evidence>
<organism evidence="7 8">
    <name type="scientific">Breznakiella homolactica</name>
    <dbReference type="NCBI Taxonomy" id="2798577"/>
    <lineage>
        <taxon>Bacteria</taxon>
        <taxon>Pseudomonadati</taxon>
        <taxon>Spirochaetota</taxon>
        <taxon>Spirochaetia</taxon>
        <taxon>Spirochaetales</taxon>
        <taxon>Breznakiellaceae</taxon>
        <taxon>Breznakiella</taxon>
    </lineage>
</organism>
<dbReference type="InterPro" id="IPR018385">
    <property type="entry name" value="C4_dicarb_anaerob_car-like"/>
</dbReference>
<feature type="transmembrane region" description="Helical" evidence="6">
    <location>
        <begin position="122"/>
        <end position="155"/>
    </location>
</feature>
<evidence type="ECO:0000256" key="6">
    <source>
        <dbReference type="SAM" id="Phobius"/>
    </source>
</evidence>
<feature type="transmembrane region" description="Helical" evidence="6">
    <location>
        <begin position="293"/>
        <end position="312"/>
    </location>
</feature>
<evidence type="ECO:0000256" key="5">
    <source>
        <dbReference type="ARBA" id="ARBA00023136"/>
    </source>
</evidence>
<feature type="transmembrane region" description="Helical" evidence="6">
    <location>
        <begin position="363"/>
        <end position="384"/>
    </location>
</feature>
<keyword evidence="3 6" id="KW-0812">Transmembrane</keyword>
<feature type="transmembrane region" description="Helical" evidence="6">
    <location>
        <begin position="203"/>
        <end position="225"/>
    </location>
</feature>
<proteinExistence type="predicted"/>
<feature type="transmembrane region" description="Helical" evidence="6">
    <location>
        <begin position="324"/>
        <end position="343"/>
    </location>
</feature>
<dbReference type="Proteomes" id="UP000595917">
    <property type="component" value="Chromosome"/>
</dbReference>
<feature type="transmembrane region" description="Helical" evidence="6">
    <location>
        <begin position="20"/>
        <end position="38"/>
    </location>
</feature>
<comment type="subcellular location">
    <subcellularLocation>
        <location evidence="1">Cell membrane</location>
        <topology evidence="1">Multi-pass membrane protein</topology>
    </subcellularLocation>
</comment>
<dbReference type="PANTHER" id="PTHR43652:SF6">
    <property type="entry name" value="ARGININE REPRESSOR"/>
    <property type="match status" value="1"/>
</dbReference>
<keyword evidence="8" id="KW-1185">Reference proteome</keyword>
<keyword evidence="5 6" id="KW-0472">Membrane</keyword>
<evidence type="ECO:0000256" key="4">
    <source>
        <dbReference type="ARBA" id="ARBA00022989"/>
    </source>
</evidence>
<dbReference type="EMBL" id="CP067089">
    <property type="protein sequence ID" value="QQO10134.1"/>
    <property type="molecule type" value="Genomic_DNA"/>
</dbReference>
<dbReference type="InterPro" id="IPR051679">
    <property type="entry name" value="DASS-Related_Transporters"/>
</dbReference>